<dbReference type="PANTHER" id="PTHR33463:SF105">
    <property type="entry name" value="AND NB-ARC DOMAIN DISEASE RESISTANCE PROTEIN, PUTATIVE-RELATED"/>
    <property type="match status" value="1"/>
</dbReference>
<dbReference type="InterPro" id="IPR036388">
    <property type="entry name" value="WH-like_DNA-bd_sf"/>
</dbReference>
<dbReference type="Gene3D" id="1.10.10.10">
    <property type="entry name" value="Winged helix-like DNA-binding domain superfamily/Winged helix DNA-binding domain"/>
    <property type="match status" value="1"/>
</dbReference>
<dbReference type="FunFam" id="3.40.50.300:FF:001091">
    <property type="entry name" value="Probable disease resistance protein At1g61300"/>
    <property type="match status" value="1"/>
</dbReference>
<dbReference type="Gene3D" id="3.40.50.300">
    <property type="entry name" value="P-loop containing nucleotide triphosphate hydrolases"/>
    <property type="match status" value="1"/>
</dbReference>
<evidence type="ECO:0000313" key="7">
    <source>
        <dbReference type="EMBL" id="KAK7291173.1"/>
    </source>
</evidence>
<dbReference type="Gene3D" id="1.10.8.430">
    <property type="entry name" value="Helical domain of apoptotic protease-activating factors"/>
    <property type="match status" value="1"/>
</dbReference>
<sequence>MDDNNYITGLQGMGGTGKTTLATQVGKELQKLKFFDHVVDTTVSYTPKIETIQDDIAGPLGLQLKNYNESERPKQLWSRLRNNEEKILVILDDVWGPIDFEKIGIPSEGDHNGCRVLLTTRYVHVCNSMGCERGKIIQLDLLSDEDSWTLFQKHAGISDHPPKHLLQKGREIVKECQGLPVAIAAIASTLKGQQSREKWDVTLKSLKKPMPMHGVDKDMTRFYKCLRYAYDDMKDEKTKELFLLCSVFHEDEEISTEILTRYSVAMGIFGEVEDKYDDFRSQVVVAKNELVDSCLLLKNAVGSAKMHDLVREAAQWIANNKIQVVKLFNNYHLKERRILDICHAKERAWISFLATLTLPSLRF</sequence>
<feature type="domain" description="NB-ARC" evidence="6">
    <location>
        <begin position="4"/>
        <end position="156"/>
    </location>
</feature>
<dbReference type="InterPro" id="IPR002182">
    <property type="entry name" value="NB-ARC"/>
</dbReference>
<dbReference type="InterPro" id="IPR027417">
    <property type="entry name" value="P-loop_NTPase"/>
</dbReference>
<dbReference type="PRINTS" id="PR00364">
    <property type="entry name" value="DISEASERSIST"/>
</dbReference>
<keyword evidence="3" id="KW-0547">Nucleotide-binding</keyword>
<evidence type="ECO:0000259" key="6">
    <source>
        <dbReference type="Pfam" id="PF00931"/>
    </source>
</evidence>
<protein>
    <recommendedName>
        <fullName evidence="6">NB-ARC domain-containing protein</fullName>
    </recommendedName>
</protein>
<dbReference type="GO" id="GO:0006952">
    <property type="term" value="P:defense response"/>
    <property type="evidence" value="ECO:0007669"/>
    <property type="project" value="UniProtKB-KW"/>
</dbReference>
<dbReference type="GO" id="GO:0043531">
    <property type="term" value="F:ADP binding"/>
    <property type="evidence" value="ECO:0007669"/>
    <property type="project" value="InterPro"/>
</dbReference>
<organism evidence="7 8">
    <name type="scientific">Crotalaria pallida</name>
    <name type="common">Smooth rattlebox</name>
    <name type="synonym">Crotalaria striata</name>
    <dbReference type="NCBI Taxonomy" id="3830"/>
    <lineage>
        <taxon>Eukaryota</taxon>
        <taxon>Viridiplantae</taxon>
        <taxon>Streptophyta</taxon>
        <taxon>Embryophyta</taxon>
        <taxon>Tracheophyta</taxon>
        <taxon>Spermatophyta</taxon>
        <taxon>Magnoliopsida</taxon>
        <taxon>eudicotyledons</taxon>
        <taxon>Gunneridae</taxon>
        <taxon>Pentapetalae</taxon>
        <taxon>rosids</taxon>
        <taxon>fabids</taxon>
        <taxon>Fabales</taxon>
        <taxon>Fabaceae</taxon>
        <taxon>Papilionoideae</taxon>
        <taxon>50 kb inversion clade</taxon>
        <taxon>genistoids sensu lato</taxon>
        <taxon>core genistoids</taxon>
        <taxon>Crotalarieae</taxon>
        <taxon>Crotalaria</taxon>
    </lineage>
</organism>
<comment type="caution">
    <text evidence="7">The sequence shown here is derived from an EMBL/GenBank/DDBJ whole genome shotgun (WGS) entry which is preliminary data.</text>
</comment>
<dbReference type="Proteomes" id="UP001372338">
    <property type="component" value="Unassembled WGS sequence"/>
</dbReference>
<dbReference type="InterPro" id="IPR042197">
    <property type="entry name" value="Apaf_helical"/>
</dbReference>
<keyword evidence="2" id="KW-0677">Repeat</keyword>
<dbReference type="AlphaFoldDB" id="A0AAN9J2Y2"/>
<evidence type="ECO:0000313" key="8">
    <source>
        <dbReference type="Proteomes" id="UP001372338"/>
    </source>
</evidence>
<dbReference type="EMBL" id="JAYWIO010000001">
    <property type="protein sequence ID" value="KAK7291173.1"/>
    <property type="molecule type" value="Genomic_DNA"/>
</dbReference>
<accession>A0AAN9J2Y2</accession>
<evidence type="ECO:0000256" key="3">
    <source>
        <dbReference type="ARBA" id="ARBA00022741"/>
    </source>
</evidence>
<keyword evidence="4" id="KW-0611">Plant defense</keyword>
<keyword evidence="1" id="KW-0433">Leucine-rich repeat</keyword>
<dbReference type="GO" id="GO:0005524">
    <property type="term" value="F:ATP binding"/>
    <property type="evidence" value="ECO:0007669"/>
    <property type="project" value="UniProtKB-KW"/>
</dbReference>
<evidence type="ECO:0000256" key="2">
    <source>
        <dbReference type="ARBA" id="ARBA00022737"/>
    </source>
</evidence>
<proteinExistence type="predicted"/>
<dbReference type="Pfam" id="PF00931">
    <property type="entry name" value="NB-ARC"/>
    <property type="match status" value="1"/>
</dbReference>
<dbReference type="SUPFAM" id="SSF52540">
    <property type="entry name" value="P-loop containing nucleoside triphosphate hydrolases"/>
    <property type="match status" value="1"/>
</dbReference>
<keyword evidence="5" id="KW-0067">ATP-binding</keyword>
<dbReference type="InterPro" id="IPR050905">
    <property type="entry name" value="Plant_NBS-LRR"/>
</dbReference>
<gene>
    <name evidence="7" type="ORF">RIF29_06105</name>
</gene>
<evidence type="ECO:0000256" key="4">
    <source>
        <dbReference type="ARBA" id="ARBA00022821"/>
    </source>
</evidence>
<reference evidence="7 8" key="1">
    <citation type="submission" date="2024-01" db="EMBL/GenBank/DDBJ databases">
        <title>The genomes of 5 underutilized Papilionoideae crops provide insights into root nodulation and disease resistanc.</title>
        <authorList>
            <person name="Yuan L."/>
        </authorList>
    </citation>
    <scope>NUCLEOTIDE SEQUENCE [LARGE SCALE GENOMIC DNA]</scope>
    <source>
        <strain evidence="7">ZHUSHIDOU_FW_LH</strain>
        <tissue evidence="7">Leaf</tissue>
    </source>
</reference>
<keyword evidence="8" id="KW-1185">Reference proteome</keyword>
<name>A0AAN9J2Y2_CROPI</name>
<dbReference type="PANTHER" id="PTHR33463">
    <property type="entry name" value="NB-ARC DOMAIN-CONTAINING PROTEIN-RELATED"/>
    <property type="match status" value="1"/>
</dbReference>
<evidence type="ECO:0000256" key="5">
    <source>
        <dbReference type="ARBA" id="ARBA00022840"/>
    </source>
</evidence>
<evidence type="ECO:0000256" key="1">
    <source>
        <dbReference type="ARBA" id="ARBA00022614"/>
    </source>
</evidence>